<dbReference type="InterPro" id="IPR029070">
    <property type="entry name" value="Chitinase_insertion_sf"/>
</dbReference>
<dbReference type="Pfam" id="PF00704">
    <property type="entry name" value="Glyco_hydro_18"/>
    <property type="match status" value="1"/>
</dbReference>
<evidence type="ECO:0000313" key="11">
    <source>
        <dbReference type="EMBL" id="KAF2087339.1"/>
    </source>
</evidence>
<dbReference type="GO" id="GO:0006032">
    <property type="term" value="P:chitin catabolic process"/>
    <property type="evidence" value="ECO:0007669"/>
    <property type="project" value="UniProtKB-KW"/>
</dbReference>
<dbReference type="Gene3D" id="3.10.50.10">
    <property type="match status" value="1"/>
</dbReference>
<evidence type="ECO:0000256" key="8">
    <source>
        <dbReference type="ARBA" id="ARBA00023326"/>
    </source>
</evidence>
<dbReference type="PROSITE" id="PS01095">
    <property type="entry name" value="GH18_1"/>
    <property type="match status" value="1"/>
</dbReference>
<dbReference type="SUPFAM" id="SSF51445">
    <property type="entry name" value="(Trans)glycosidases"/>
    <property type="match status" value="1"/>
</dbReference>
<accession>A0A9P4HSS8</accession>
<keyword evidence="12" id="KW-1185">Reference proteome</keyword>
<feature type="non-terminal residue" evidence="11">
    <location>
        <position position="1"/>
    </location>
</feature>
<comment type="catalytic activity">
    <reaction evidence="1">
        <text>Random endo-hydrolysis of N-acetyl-beta-D-glucosaminide (1-&gt;4)-beta-linkages in chitin and chitodextrins.</text>
        <dbReference type="EC" id="3.2.1.14"/>
    </reaction>
</comment>
<comment type="similarity">
    <text evidence="2">Belongs to the glycosyl hydrolase 18 family. Chitinase class V subfamily.</text>
</comment>
<keyword evidence="4 9" id="KW-0378">Hydrolase</keyword>
<name>A0A9P4HSS8_9PEZI</name>
<evidence type="ECO:0000256" key="5">
    <source>
        <dbReference type="ARBA" id="ARBA00023024"/>
    </source>
</evidence>
<feature type="domain" description="GH18" evidence="10">
    <location>
        <begin position="30"/>
        <end position="377"/>
    </location>
</feature>
<dbReference type="Gene3D" id="3.20.20.80">
    <property type="entry name" value="Glycosidases"/>
    <property type="match status" value="1"/>
</dbReference>
<comment type="caution">
    <text evidence="11">The sequence shown here is derived from an EMBL/GenBank/DDBJ whole genome shotgun (WGS) entry which is preliminary data.</text>
</comment>
<evidence type="ECO:0000256" key="9">
    <source>
        <dbReference type="RuleBase" id="RU000489"/>
    </source>
</evidence>
<dbReference type="InterPro" id="IPR017853">
    <property type="entry name" value="GH"/>
</dbReference>
<proteinExistence type="inferred from homology"/>
<dbReference type="SUPFAM" id="SSF54556">
    <property type="entry name" value="Chitinase insertion domain"/>
    <property type="match status" value="1"/>
</dbReference>
<dbReference type="GO" id="GO:0008061">
    <property type="term" value="F:chitin binding"/>
    <property type="evidence" value="ECO:0007669"/>
    <property type="project" value="InterPro"/>
</dbReference>
<keyword evidence="5" id="KW-0146">Chitin degradation</keyword>
<sequence>YCGSGCQNNCGAVLTEFSNRTCQSSTSSDRRTIGYYSSDSSTRSCDSWLPEDIDPFAWTHINYAFAIIDSNFSIAAANSYDEDFYRRTSNLKVRNPALKVYISVGGWGAGGEIFSNMVSNTTSRDAFITSAIKFMKTYAFDGIDIDWEYPAASDRGGTSADTANYVLFLEELRSACSSNFGITLTLPISYWYLKGFDITGLESYVDWFNFMSYDIHGTWDGDSPGTQAVVQAHTNLTEISQGLELLWRNNISPSKVVMGLGFYGRSFTLKNGTCNSPGCPFSGGGNPGQCTGTSGTLSNAEIASIIHEKGITATLDEEAAVKYITWDDDQWVSYDDWETYNMKKEFANKLCLGGTMAWSLDLEEPSTRNSSMSLAADRLTMPNENLSSNPSYYQARFAAHNLAKNYEQATFWTDCRSFEKPQCPVGYKVIAYGHGKVFDADQGVLRGDGCHGGGKGWNRALCAPSNFQGRCEW</sequence>
<keyword evidence="7 9" id="KW-0326">Glycosidase</keyword>
<keyword evidence="6" id="KW-0119">Carbohydrate metabolism</keyword>
<keyword evidence="8" id="KW-0624">Polysaccharide degradation</keyword>
<evidence type="ECO:0000256" key="2">
    <source>
        <dbReference type="ARBA" id="ARBA00008682"/>
    </source>
</evidence>
<evidence type="ECO:0000256" key="4">
    <source>
        <dbReference type="ARBA" id="ARBA00022801"/>
    </source>
</evidence>
<evidence type="ECO:0000313" key="12">
    <source>
        <dbReference type="Proteomes" id="UP000799776"/>
    </source>
</evidence>
<dbReference type="InterPro" id="IPR001579">
    <property type="entry name" value="Glyco_hydro_18_chit_AS"/>
</dbReference>
<dbReference type="PROSITE" id="PS51910">
    <property type="entry name" value="GH18_2"/>
    <property type="match status" value="1"/>
</dbReference>
<dbReference type="PANTHER" id="PTHR11177">
    <property type="entry name" value="CHITINASE"/>
    <property type="match status" value="1"/>
</dbReference>
<organism evidence="11 12">
    <name type="scientific">Saccharata proteae CBS 121410</name>
    <dbReference type="NCBI Taxonomy" id="1314787"/>
    <lineage>
        <taxon>Eukaryota</taxon>
        <taxon>Fungi</taxon>
        <taxon>Dikarya</taxon>
        <taxon>Ascomycota</taxon>
        <taxon>Pezizomycotina</taxon>
        <taxon>Dothideomycetes</taxon>
        <taxon>Dothideomycetes incertae sedis</taxon>
        <taxon>Botryosphaeriales</taxon>
        <taxon>Saccharataceae</taxon>
        <taxon>Saccharata</taxon>
    </lineage>
</organism>
<dbReference type="EMBL" id="ML978720">
    <property type="protein sequence ID" value="KAF2087339.1"/>
    <property type="molecule type" value="Genomic_DNA"/>
</dbReference>
<dbReference type="EC" id="3.2.1.14" evidence="3"/>
<protein>
    <recommendedName>
        <fullName evidence="3">chitinase</fullName>
        <ecNumber evidence="3">3.2.1.14</ecNumber>
    </recommendedName>
</protein>
<gene>
    <name evidence="11" type="ORF">K490DRAFT_6136</name>
</gene>
<dbReference type="InterPro" id="IPR050314">
    <property type="entry name" value="Glycosyl_Hydrlase_18"/>
</dbReference>
<evidence type="ECO:0000256" key="6">
    <source>
        <dbReference type="ARBA" id="ARBA00023277"/>
    </source>
</evidence>
<feature type="non-terminal residue" evidence="11">
    <location>
        <position position="473"/>
    </location>
</feature>
<dbReference type="GO" id="GO:0000272">
    <property type="term" value="P:polysaccharide catabolic process"/>
    <property type="evidence" value="ECO:0007669"/>
    <property type="project" value="UniProtKB-KW"/>
</dbReference>
<evidence type="ECO:0000256" key="1">
    <source>
        <dbReference type="ARBA" id="ARBA00000822"/>
    </source>
</evidence>
<evidence type="ECO:0000256" key="3">
    <source>
        <dbReference type="ARBA" id="ARBA00012729"/>
    </source>
</evidence>
<evidence type="ECO:0000259" key="10">
    <source>
        <dbReference type="PROSITE" id="PS51910"/>
    </source>
</evidence>
<reference evidence="11" key="1">
    <citation type="journal article" date="2020" name="Stud. Mycol.">
        <title>101 Dothideomycetes genomes: a test case for predicting lifestyles and emergence of pathogens.</title>
        <authorList>
            <person name="Haridas S."/>
            <person name="Albert R."/>
            <person name="Binder M."/>
            <person name="Bloem J."/>
            <person name="Labutti K."/>
            <person name="Salamov A."/>
            <person name="Andreopoulos B."/>
            <person name="Baker S."/>
            <person name="Barry K."/>
            <person name="Bills G."/>
            <person name="Bluhm B."/>
            <person name="Cannon C."/>
            <person name="Castanera R."/>
            <person name="Culley D."/>
            <person name="Daum C."/>
            <person name="Ezra D."/>
            <person name="Gonzalez J."/>
            <person name="Henrissat B."/>
            <person name="Kuo A."/>
            <person name="Liang C."/>
            <person name="Lipzen A."/>
            <person name="Lutzoni F."/>
            <person name="Magnuson J."/>
            <person name="Mondo S."/>
            <person name="Nolan M."/>
            <person name="Ohm R."/>
            <person name="Pangilinan J."/>
            <person name="Park H.-J."/>
            <person name="Ramirez L."/>
            <person name="Alfaro M."/>
            <person name="Sun H."/>
            <person name="Tritt A."/>
            <person name="Yoshinaga Y."/>
            <person name="Zwiers L.-H."/>
            <person name="Turgeon B."/>
            <person name="Goodwin S."/>
            <person name="Spatafora J."/>
            <person name="Crous P."/>
            <person name="Grigoriev I."/>
        </authorList>
    </citation>
    <scope>NUCLEOTIDE SEQUENCE</scope>
    <source>
        <strain evidence="11">CBS 121410</strain>
    </source>
</reference>
<dbReference type="PANTHER" id="PTHR11177:SF402">
    <property type="entry name" value="CHITINASE"/>
    <property type="match status" value="1"/>
</dbReference>
<dbReference type="Proteomes" id="UP000799776">
    <property type="component" value="Unassembled WGS sequence"/>
</dbReference>
<dbReference type="OrthoDB" id="73875at2759"/>
<dbReference type="GO" id="GO:0008843">
    <property type="term" value="F:endochitinase activity"/>
    <property type="evidence" value="ECO:0007669"/>
    <property type="project" value="UniProtKB-EC"/>
</dbReference>
<dbReference type="SMART" id="SM00636">
    <property type="entry name" value="Glyco_18"/>
    <property type="match status" value="1"/>
</dbReference>
<dbReference type="AlphaFoldDB" id="A0A9P4HSS8"/>
<evidence type="ECO:0000256" key="7">
    <source>
        <dbReference type="ARBA" id="ARBA00023295"/>
    </source>
</evidence>
<dbReference type="InterPro" id="IPR011583">
    <property type="entry name" value="Chitinase_II/V-like_cat"/>
</dbReference>
<dbReference type="InterPro" id="IPR001223">
    <property type="entry name" value="Glyco_hydro18_cat"/>
</dbReference>